<dbReference type="GO" id="GO:0016491">
    <property type="term" value="F:oxidoreductase activity"/>
    <property type="evidence" value="ECO:0007669"/>
    <property type="project" value="InterPro"/>
</dbReference>
<name>A0A151S8V2_CAJCA</name>
<dbReference type="InterPro" id="IPR036318">
    <property type="entry name" value="FAD-bd_PCMH-like_sf"/>
</dbReference>
<evidence type="ECO:0000256" key="4">
    <source>
        <dbReference type="ARBA" id="ARBA00022729"/>
    </source>
</evidence>
<keyword evidence="4 7" id="KW-0732">Signal</keyword>
<reference evidence="9" key="1">
    <citation type="journal article" date="2012" name="Nat. Biotechnol.">
        <title>Draft genome sequence of pigeonpea (Cajanus cajan), an orphan legume crop of resource-poor farmers.</title>
        <authorList>
            <person name="Varshney R.K."/>
            <person name="Chen W."/>
            <person name="Li Y."/>
            <person name="Bharti A.K."/>
            <person name="Saxena R.K."/>
            <person name="Schlueter J.A."/>
            <person name="Donoghue M.T."/>
            <person name="Azam S."/>
            <person name="Fan G."/>
            <person name="Whaley A.M."/>
            <person name="Farmer A.D."/>
            <person name="Sheridan J."/>
            <person name="Iwata A."/>
            <person name="Tuteja R."/>
            <person name="Penmetsa R.V."/>
            <person name="Wu W."/>
            <person name="Upadhyaya H.D."/>
            <person name="Yang S.P."/>
            <person name="Shah T."/>
            <person name="Saxena K.B."/>
            <person name="Michael T."/>
            <person name="McCombie W.R."/>
            <person name="Yang B."/>
            <person name="Zhang G."/>
            <person name="Yang H."/>
            <person name="Wang J."/>
            <person name="Spillane C."/>
            <person name="Cook D.R."/>
            <person name="May G.D."/>
            <person name="Xu X."/>
            <person name="Jackson S.A."/>
        </authorList>
    </citation>
    <scope>NUCLEOTIDE SEQUENCE [LARGE SCALE GENOMIC DNA]</scope>
</reference>
<sequence length="495" mass="54986">MGFFTFFLTTLMLMVSVSQANPQYEYPEIKNFLSCISQSPNAGVSGVTYTQQNASFTSILNLHVHNKRFKTQASAKPLAIITAKSVIQVQVTVTCAKSNGIQIRIRSGGHDYEGLSYVSDVKYVVLDMFPLQSIDVDLKSGTAWVQAGATIGQLYYQIANKSNVHAFPAGVCFTLGTGGHFSGGGYGNLMRKYGLSVDNIIDATLVDVNGYVLNRKTMGEDLFWAIRGGGGASFGVIVAWKIKLVPVPPQVTVFRVKKSVAEVVVSFIGQFLGKINRLLPLVNESFPELGLKQSDCTEMPWVNTTLFWFDLPIGTPIEALLPTDQEPPSIYTKGKSDYVKTPIPKEALNSIWSMMVKVNNMWMQWNPYGGAMDEISSNATPFPHRAGNLFLVQYFTFWPQDGDEAANLNLNKSRSFYQFMTPYVSSSPREVFLNYRDIDVGAKHPSSSKDLDVARTTYGTKFFKENFDRLVAVKTKVDPGNFFTYEQSIPPKSYN</sequence>
<dbReference type="STRING" id="3821.A0A151S8V2"/>
<comment type="cofactor">
    <cofactor evidence="1">
        <name>FAD</name>
        <dbReference type="ChEBI" id="CHEBI:57692"/>
    </cofactor>
</comment>
<feature type="chain" id="PRO_5007588375" evidence="7">
    <location>
        <begin position="21"/>
        <end position="495"/>
    </location>
</feature>
<dbReference type="EMBL" id="KQ483441">
    <property type="protein sequence ID" value="KYP51212.1"/>
    <property type="molecule type" value="Genomic_DNA"/>
</dbReference>
<feature type="signal peptide" evidence="7">
    <location>
        <begin position="1"/>
        <end position="20"/>
    </location>
</feature>
<dbReference type="AlphaFoldDB" id="A0A151S8V2"/>
<keyword evidence="10" id="KW-1185">Reference proteome</keyword>
<dbReference type="OMA" id="CTEMPWV"/>
<dbReference type="Proteomes" id="UP000075243">
    <property type="component" value="Unassembled WGS sequence"/>
</dbReference>
<evidence type="ECO:0000256" key="2">
    <source>
        <dbReference type="ARBA" id="ARBA00005466"/>
    </source>
</evidence>
<dbReference type="InterPro" id="IPR016167">
    <property type="entry name" value="FAD-bd_PCMH_sub1"/>
</dbReference>
<dbReference type="InterPro" id="IPR016169">
    <property type="entry name" value="FAD-bd_PCMH_sub2"/>
</dbReference>
<evidence type="ECO:0000313" key="9">
    <source>
        <dbReference type="EMBL" id="KYP51212.1"/>
    </source>
</evidence>
<accession>A0A151S8V2</accession>
<dbReference type="Gene3D" id="3.40.462.20">
    <property type="match status" value="2"/>
</dbReference>
<evidence type="ECO:0000259" key="8">
    <source>
        <dbReference type="PROSITE" id="PS51387"/>
    </source>
</evidence>
<feature type="domain" description="FAD-binding PCMH-type" evidence="8">
    <location>
        <begin position="73"/>
        <end position="247"/>
    </location>
</feature>
<dbReference type="Gramene" id="C.cajan_25164.t">
    <property type="protein sequence ID" value="C.cajan_25164.t"/>
    <property type="gene ID" value="C.cajan_25164"/>
</dbReference>
<keyword evidence="3" id="KW-0285">Flavoprotein</keyword>
<dbReference type="Gene3D" id="3.30.43.10">
    <property type="entry name" value="Uridine Diphospho-n-acetylenolpyruvylglucosamine Reductase, domain 2"/>
    <property type="match status" value="1"/>
</dbReference>
<dbReference type="SUPFAM" id="SSF56176">
    <property type="entry name" value="FAD-binding/transporter-associated domain-like"/>
    <property type="match status" value="1"/>
</dbReference>
<evidence type="ECO:0000313" key="10">
    <source>
        <dbReference type="Proteomes" id="UP000075243"/>
    </source>
</evidence>
<evidence type="ECO:0000256" key="6">
    <source>
        <dbReference type="ARBA" id="ARBA00023180"/>
    </source>
</evidence>
<dbReference type="Pfam" id="PF01565">
    <property type="entry name" value="FAD_binding_4"/>
    <property type="match status" value="1"/>
</dbReference>
<dbReference type="InterPro" id="IPR012951">
    <property type="entry name" value="BBE"/>
</dbReference>
<organism evidence="9 10">
    <name type="scientific">Cajanus cajan</name>
    <name type="common">Pigeon pea</name>
    <name type="synonym">Cajanus indicus</name>
    <dbReference type="NCBI Taxonomy" id="3821"/>
    <lineage>
        <taxon>Eukaryota</taxon>
        <taxon>Viridiplantae</taxon>
        <taxon>Streptophyta</taxon>
        <taxon>Embryophyta</taxon>
        <taxon>Tracheophyta</taxon>
        <taxon>Spermatophyta</taxon>
        <taxon>Magnoliopsida</taxon>
        <taxon>eudicotyledons</taxon>
        <taxon>Gunneridae</taxon>
        <taxon>Pentapetalae</taxon>
        <taxon>rosids</taxon>
        <taxon>fabids</taxon>
        <taxon>Fabales</taxon>
        <taxon>Fabaceae</taxon>
        <taxon>Papilionoideae</taxon>
        <taxon>50 kb inversion clade</taxon>
        <taxon>NPAAA clade</taxon>
        <taxon>indigoferoid/millettioid clade</taxon>
        <taxon>Phaseoleae</taxon>
        <taxon>Cajanus</taxon>
    </lineage>
</organism>
<dbReference type="Pfam" id="PF08031">
    <property type="entry name" value="BBE"/>
    <property type="match status" value="1"/>
</dbReference>
<dbReference type="GO" id="GO:0071949">
    <property type="term" value="F:FAD binding"/>
    <property type="evidence" value="ECO:0007669"/>
    <property type="project" value="InterPro"/>
</dbReference>
<gene>
    <name evidence="9" type="ORF">KK1_026895</name>
</gene>
<dbReference type="InterPro" id="IPR006094">
    <property type="entry name" value="Oxid_FAD_bind_N"/>
</dbReference>
<dbReference type="InterPro" id="IPR016166">
    <property type="entry name" value="FAD-bd_PCMH"/>
</dbReference>
<dbReference type="Gene3D" id="3.30.465.10">
    <property type="match status" value="2"/>
</dbReference>
<dbReference type="PROSITE" id="PS51387">
    <property type="entry name" value="FAD_PCMH"/>
    <property type="match status" value="1"/>
</dbReference>
<comment type="similarity">
    <text evidence="2">Belongs to the oxygen-dependent FAD-linked oxidoreductase family.</text>
</comment>
<evidence type="ECO:0000256" key="3">
    <source>
        <dbReference type="ARBA" id="ARBA00022630"/>
    </source>
</evidence>
<protein>
    <submittedName>
        <fullName evidence="9">Reticuline oxidase-like protein</fullName>
    </submittedName>
</protein>
<evidence type="ECO:0000256" key="1">
    <source>
        <dbReference type="ARBA" id="ARBA00001974"/>
    </source>
</evidence>
<proteinExistence type="inferred from homology"/>
<keyword evidence="5" id="KW-0274">FAD</keyword>
<evidence type="ECO:0000256" key="5">
    <source>
        <dbReference type="ARBA" id="ARBA00022827"/>
    </source>
</evidence>
<keyword evidence="6" id="KW-0325">Glycoprotein</keyword>
<evidence type="ECO:0000256" key="7">
    <source>
        <dbReference type="SAM" id="SignalP"/>
    </source>
</evidence>
<dbReference type="PANTHER" id="PTHR32448">
    <property type="entry name" value="OS08G0158400 PROTEIN"/>
    <property type="match status" value="1"/>
</dbReference>